<dbReference type="Proteomes" id="UP001456513">
    <property type="component" value="Unassembled WGS sequence"/>
</dbReference>
<dbReference type="RefSeq" id="WP_341442403.1">
    <property type="nucleotide sequence ID" value="NZ_JBBPCN010000001.1"/>
</dbReference>
<dbReference type="Pfam" id="PF14361">
    <property type="entry name" value="RsbRD_N"/>
    <property type="match status" value="1"/>
</dbReference>
<feature type="domain" description="RsbT co-antagonist protein RsbRD N-terminal" evidence="2">
    <location>
        <begin position="16"/>
        <end position="145"/>
    </location>
</feature>
<organism evidence="3 4">
    <name type="scientific">Rhodococcus navarretei</name>
    <dbReference type="NCBI Taxonomy" id="3128981"/>
    <lineage>
        <taxon>Bacteria</taxon>
        <taxon>Bacillati</taxon>
        <taxon>Actinomycetota</taxon>
        <taxon>Actinomycetes</taxon>
        <taxon>Mycobacteriales</taxon>
        <taxon>Nocardiaceae</taxon>
        <taxon>Rhodococcus</taxon>
    </lineage>
</organism>
<dbReference type="InterPro" id="IPR042070">
    <property type="entry name" value="PucR_C-HTH_sf"/>
</dbReference>
<comment type="caution">
    <text evidence="3">The sequence shown here is derived from an EMBL/GenBank/DDBJ whole genome shotgun (WGS) entry which is preliminary data.</text>
</comment>
<evidence type="ECO:0000259" key="2">
    <source>
        <dbReference type="Pfam" id="PF14361"/>
    </source>
</evidence>
<dbReference type="EMBL" id="JBBPCN010000001">
    <property type="protein sequence ID" value="MEK8073444.1"/>
    <property type="molecule type" value="Genomic_DNA"/>
</dbReference>
<feature type="domain" description="PucR C-terminal helix-turn-helix" evidence="1">
    <location>
        <begin position="323"/>
        <end position="379"/>
    </location>
</feature>
<sequence length="383" mass="41019">MDPEAPREPGHSVSERLAAAIGSYAAEGGPSYQHVPSELVVQDFFDGIELNARALLRFIDTGKMPTAHELRPVTELAMARLANGAGLQEVIGSYQQVSADLWRRFVSESEPVDRDDVLDLMPKVTEYIFNVVTLIATEAAHRSADPRSEARDRDRAALDALLATGVAAGPFDVGRPCFVVAVFQLSGAPGAGSSVSALKSRVEAIVDVHLRLDLNGWVAVHWSSRSRQDAVADFRATLDRAHDETAVRCWAGIASSSTAAGVPDAYRTARGLAATAHALDRSEFLADLGNLTVEYLSAASGPDLPAVAELVAGVSAADPIFEQTLRIFLEENCNQLATARRMHVHRNSVTYRLGKVHALTGLNPLIFAQAASLHAALIARDLS</sequence>
<evidence type="ECO:0000259" key="1">
    <source>
        <dbReference type="Pfam" id="PF13556"/>
    </source>
</evidence>
<dbReference type="InterPro" id="IPR051448">
    <property type="entry name" value="CdaR-like_regulators"/>
</dbReference>
<protein>
    <submittedName>
        <fullName evidence="3">Helix-turn-helix domain-containing protein</fullName>
    </submittedName>
</protein>
<evidence type="ECO:0000313" key="4">
    <source>
        <dbReference type="Proteomes" id="UP001456513"/>
    </source>
</evidence>
<dbReference type="Gene3D" id="1.10.10.2840">
    <property type="entry name" value="PucR C-terminal helix-turn-helix domain"/>
    <property type="match status" value="1"/>
</dbReference>
<evidence type="ECO:0000313" key="3">
    <source>
        <dbReference type="EMBL" id="MEK8073444.1"/>
    </source>
</evidence>
<dbReference type="Pfam" id="PF13556">
    <property type="entry name" value="HTH_30"/>
    <property type="match status" value="1"/>
</dbReference>
<dbReference type="PANTHER" id="PTHR33744">
    <property type="entry name" value="CARBOHYDRATE DIACID REGULATOR"/>
    <property type="match status" value="1"/>
</dbReference>
<name>A0ABU9D1G2_9NOCA</name>
<dbReference type="InterPro" id="IPR025751">
    <property type="entry name" value="RsbRD_N_dom"/>
</dbReference>
<gene>
    <name evidence="3" type="ORF">AABD04_21590</name>
</gene>
<dbReference type="InterPro" id="IPR025736">
    <property type="entry name" value="PucR_C-HTH_dom"/>
</dbReference>
<proteinExistence type="predicted"/>
<keyword evidence="4" id="KW-1185">Reference proteome</keyword>
<accession>A0ABU9D1G2</accession>
<reference evidence="3 4" key="1">
    <citation type="submission" date="2024-03" db="EMBL/GenBank/DDBJ databases">
        <title>Rhodococcus navarretei sp. nov. and Pseudarthrobacter quantumdoti sp. nov., two new species with the ability to biosynthesize Quantum Dots isolated from soil samples at Union Glacier, Antarctica.</title>
        <authorList>
            <person name="Vargas M."/>
        </authorList>
    </citation>
    <scope>NUCLEOTIDE SEQUENCE [LARGE SCALE GENOMIC DNA]</scope>
    <source>
        <strain evidence="3 4">EXRC-4A-4</strain>
    </source>
</reference>